<reference evidence="1 2" key="1">
    <citation type="submission" date="2024-09" db="EMBL/GenBank/DDBJ databases">
        <authorList>
            <person name="Sun Q."/>
            <person name="Mori K."/>
        </authorList>
    </citation>
    <scope>NUCLEOTIDE SEQUENCE [LARGE SCALE GENOMIC DNA]</scope>
    <source>
        <strain evidence="1 2">NCAIM B.02301</strain>
    </source>
</reference>
<keyword evidence="2" id="KW-1185">Reference proteome</keyword>
<gene>
    <name evidence="1" type="ORF">ACFFH4_09920</name>
</gene>
<dbReference type="InterPro" id="IPR021617">
    <property type="entry name" value="DUF3231"/>
</dbReference>
<name>A0ABV6NF19_9BACI</name>
<dbReference type="EMBL" id="JBHLTR010000013">
    <property type="protein sequence ID" value="MFC0559364.1"/>
    <property type="molecule type" value="Genomic_DNA"/>
</dbReference>
<sequence>MPNPFEAFWNILKNSIDPDQETPLHVGEVMVCWTYYTALKEMLRFEEAGLNTTKDSEVVEMLKDAYKMCQGQSERLEKLLIKEGVPLPDTSPALPKSSPDDIPLGVKMSDDELANGIGVKIAGSLVECATGQAQSIRNDVGMMWAEFQAELLVFSATLRALKKRRGWLKIPPYFQPPGNKQ</sequence>
<accession>A0ABV6NF19</accession>
<dbReference type="Gene3D" id="1.20.1260.10">
    <property type="match status" value="1"/>
</dbReference>
<dbReference type="RefSeq" id="WP_273841739.1">
    <property type="nucleotide sequence ID" value="NZ_JAQQWT010000004.1"/>
</dbReference>
<dbReference type="Pfam" id="PF11553">
    <property type="entry name" value="DUF3231"/>
    <property type="match status" value="1"/>
</dbReference>
<organism evidence="1 2">
    <name type="scientific">Halalkalibacter alkalisediminis</name>
    <dbReference type="NCBI Taxonomy" id="935616"/>
    <lineage>
        <taxon>Bacteria</taxon>
        <taxon>Bacillati</taxon>
        <taxon>Bacillota</taxon>
        <taxon>Bacilli</taxon>
        <taxon>Bacillales</taxon>
        <taxon>Bacillaceae</taxon>
        <taxon>Halalkalibacter</taxon>
    </lineage>
</organism>
<proteinExistence type="predicted"/>
<protein>
    <submittedName>
        <fullName evidence="1">DUF3231 family protein</fullName>
    </submittedName>
</protein>
<comment type="caution">
    <text evidence="1">The sequence shown here is derived from an EMBL/GenBank/DDBJ whole genome shotgun (WGS) entry which is preliminary data.</text>
</comment>
<dbReference type="InterPro" id="IPR012347">
    <property type="entry name" value="Ferritin-like"/>
</dbReference>
<dbReference type="Proteomes" id="UP001589833">
    <property type="component" value="Unassembled WGS sequence"/>
</dbReference>
<evidence type="ECO:0000313" key="1">
    <source>
        <dbReference type="EMBL" id="MFC0559364.1"/>
    </source>
</evidence>
<evidence type="ECO:0000313" key="2">
    <source>
        <dbReference type="Proteomes" id="UP001589833"/>
    </source>
</evidence>